<evidence type="ECO:0000313" key="2">
    <source>
        <dbReference type="EMBL" id="TET44131.1"/>
    </source>
</evidence>
<keyword evidence="1" id="KW-1133">Transmembrane helix</keyword>
<feature type="transmembrane region" description="Helical" evidence="1">
    <location>
        <begin position="63"/>
        <end position="96"/>
    </location>
</feature>
<dbReference type="Gene3D" id="1.10.1760.20">
    <property type="match status" value="1"/>
</dbReference>
<evidence type="ECO:0000256" key="1">
    <source>
        <dbReference type="SAM" id="Phobius"/>
    </source>
</evidence>
<proteinExistence type="predicted"/>
<feature type="transmembrane region" description="Helical" evidence="1">
    <location>
        <begin position="31"/>
        <end position="51"/>
    </location>
</feature>
<gene>
    <name evidence="2" type="ORF">E3J62_11150</name>
</gene>
<reference evidence="2 3" key="1">
    <citation type="submission" date="2019-03" db="EMBL/GenBank/DDBJ databases">
        <title>Metabolic potential of uncultured bacteria and archaea associated with petroleum seepage in deep-sea sediments.</title>
        <authorList>
            <person name="Dong X."/>
            <person name="Hubert C."/>
        </authorList>
    </citation>
    <scope>NUCLEOTIDE SEQUENCE [LARGE SCALE GENOMIC DNA]</scope>
    <source>
        <strain evidence="2">E44_bin18</strain>
    </source>
</reference>
<evidence type="ECO:0000313" key="3">
    <source>
        <dbReference type="Proteomes" id="UP000315525"/>
    </source>
</evidence>
<dbReference type="EMBL" id="SOJN01000137">
    <property type="protein sequence ID" value="TET44131.1"/>
    <property type="molecule type" value="Genomic_DNA"/>
</dbReference>
<dbReference type="Pfam" id="PF07456">
    <property type="entry name" value="Hpre_diP_synt_I"/>
    <property type="match status" value="1"/>
</dbReference>
<dbReference type="InterPro" id="IPR010898">
    <property type="entry name" value="Hpre_diP_synth_I"/>
</dbReference>
<name>A0A523UPA1_UNCT6</name>
<dbReference type="InterPro" id="IPR014535">
    <property type="entry name" value="Hpre_diP_synt_I"/>
</dbReference>
<protein>
    <submittedName>
        <fullName evidence="2">Gx transporter family protein</fullName>
    </submittedName>
</protein>
<organism evidence="2 3">
    <name type="scientific">candidate division TA06 bacterium</name>
    <dbReference type="NCBI Taxonomy" id="2250710"/>
    <lineage>
        <taxon>Bacteria</taxon>
        <taxon>Bacteria division TA06</taxon>
    </lineage>
</organism>
<keyword evidence="1" id="KW-0472">Membrane</keyword>
<comment type="caution">
    <text evidence="2">The sequence shown here is derived from an EMBL/GenBank/DDBJ whole genome shotgun (WGS) entry which is preliminary data.</text>
</comment>
<dbReference type="PIRSF" id="PIRSF027391">
    <property type="entry name" value="Hpre_diP_synt_I"/>
    <property type="match status" value="1"/>
</dbReference>
<feature type="transmembrane region" description="Helical" evidence="1">
    <location>
        <begin position="102"/>
        <end position="127"/>
    </location>
</feature>
<dbReference type="Proteomes" id="UP000315525">
    <property type="component" value="Unassembled WGS sequence"/>
</dbReference>
<dbReference type="AlphaFoldDB" id="A0A523UPA1"/>
<sequence length="170" mass="18182">MGSRHIARLSLLTALALAVYALESMLPRPLPWLRIGLSNALVLTVLLAYGLRLAVSVSVIRTILGSLLIGSFLSPGFILSVLAGVTSCLVMGAVFYLAKRVFGTVGISIFGALAHNLTQLSIAYLLFIRRSEIFMLIPVFLFMSVGTGIVTGIAAHFLYQRVSSPAVAMD</sequence>
<feature type="transmembrane region" description="Helical" evidence="1">
    <location>
        <begin position="134"/>
        <end position="159"/>
    </location>
</feature>
<accession>A0A523UPA1</accession>
<keyword evidence="1" id="KW-0812">Transmembrane</keyword>